<dbReference type="InterPro" id="IPR011146">
    <property type="entry name" value="HIT-like"/>
</dbReference>
<dbReference type="GO" id="GO:0003697">
    <property type="term" value="F:single-stranded DNA binding"/>
    <property type="evidence" value="ECO:0007669"/>
    <property type="project" value="TreeGrafter"/>
</dbReference>
<dbReference type="OrthoDB" id="3512845at2759"/>
<accession>A0A9P0TJV2</accession>
<dbReference type="GO" id="GO:0030983">
    <property type="term" value="F:mismatched DNA binding"/>
    <property type="evidence" value="ECO:0007669"/>
    <property type="project" value="TreeGrafter"/>
</dbReference>
<evidence type="ECO:0000256" key="8">
    <source>
        <dbReference type="PROSITE-ProRule" id="PRU00464"/>
    </source>
</evidence>
<evidence type="ECO:0000256" key="3">
    <source>
        <dbReference type="ARBA" id="ARBA00022763"/>
    </source>
</evidence>
<dbReference type="EMBL" id="CALOZG010000029">
    <property type="protein sequence ID" value="CAH4032851.1"/>
    <property type="molecule type" value="Genomic_DNA"/>
</dbReference>
<evidence type="ECO:0000256" key="7">
    <source>
        <dbReference type="ARBA" id="ARBA00023242"/>
    </source>
</evidence>
<evidence type="ECO:0000256" key="1">
    <source>
        <dbReference type="ARBA" id="ARBA00004123"/>
    </source>
</evidence>
<comment type="caution">
    <text evidence="10">The sequence shown here is derived from an EMBL/GenBank/DDBJ whole genome shotgun (WGS) entry which is preliminary data.</text>
</comment>
<protein>
    <recommendedName>
        <fullName evidence="9">HIT domain-containing protein</fullName>
    </recommendedName>
</protein>
<keyword evidence="5" id="KW-0238">DNA-binding</keyword>
<keyword evidence="6" id="KW-0234">DNA repair</keyword>
<evidence type="ECO:0000256" key="5">
    <source>
        <dbReference type="ARBA" id="ARBA00023125"/>
    </source>
</evidence>
<organism evidence="10 11">
    <name type="scientific">Pieris brassicae</name>
    <name type="common">White butterfly</name>
    <name type="synonym">Large white butterfly</name>
    <dbReference type="NCBI Taxonomy" id="7116"/>
    <lineage>
        <taxon>Eukaryota</taxon>
        <taxon>Metazoa</taxon>
        <taxon>Ecdysozoa</taxon>
        <taxon>Arthropoda</taxon>
        <taxon>Hexapoda</taxon>
        <taxon>Insecta</taxon>
        <taxon>Pterygota</taxon>
        <taxon>Neoptera</taxon>
        <taxon>Endopterygota</taxon>
        <taxon>Lepidoptera</taxon>
        <taxon>Glossata</taxon>
        <taxon>Ditrysia</taxon>
        <taxon>Papilionoidea</taxon>
        <taxon>Pieridae</taxon>
        <taxon>Pierinae</taxon>
        <taxon>Pieris</taxon>
    </lineage>
</organism>
<dbReference type="Gene3D" id="3.30.428.10">
    <property type="entry name" value="HIT-like"/>
    <property type="match status" value="1"/>
</dbReference>
<dbReference type="GO" id="GO:0005634">
    <property type="term" value="C:nucleus"/>
    <property type="evidence" value="ECO:0007669"/>
    <property type="project" value="UniProtKB-SubCell"/>
</dbReference>
<dbReference type="PANTHER" id="PTHR12486:SF4">
    <property type="entry name" value="APRATAXIN"/>
    <property type="match status" value="1"/>
</dbReference>
<keyword evidence="3" id="KW-0227">DNA damage</keyword>
<dbReference type="Pfam" id="PF16278">
    <property type="entry name" value="zf-C2HE"/>
    <property type="match status" value="1"/>
</dbReference>
<feature type="domain" description="HIT" evidence="9">
    <location>
        <begin position="21"/>
        <end position="123"/>
    </location>
</feature>
<dbReference type="GO" id="GO:1990165">
    <property type="term" value="F:single-strand break-containing DNA binding"/>
    <property type="evidence" value="ECO:0007669"/>
    <property type="project" value="TreeGrafter"/>
</dbReference>
<evidence type="ECO:0000313" key="11">
    <source>
        <dbReference type="Proteomes" id="UP001152562"/>
    </source>
</evidence>
<comment type="subcellular location">
    <subcellularLocation>
        <location evidence="1">Nucleus</location>
    </subcellularLocation>
</comment>
<evidence type="ECO:0000313" key="10">
    <source>
        <dbReference type="EMBL" id="CAH4032851.1"/>
    </source>
</evidence>
<dbReference type="InterPro" id="IPR036265">
    <property type="entry name" value="HIT-like_sf"/>
</dbReference>
<dbReference type="AlphaFoldDB" id="A0A9P0TJV2"/>
<keyword evidence="4" id="KW-0862">Zinc</keyword>
<dbReference type="SUPFAM" id="SSF54197">
    <property type="entry name" value="HIT-like"/>
    <property type="match status" value="1"/>
</dbReference>
<dbReference type="InterPro" id="IPR032566">
    <property type="entry name" value="Znf-C2HE"/>
</dbReference>
<evidence type="ECO:0000256" key="2">
    <source>
        <dbReference type="ARBA" id="ARBA00022723"/>
    </source>
</evidence>
<dbReference type="GO" id="GO:0033699">
    <property type="term" value="F:DNA 5'-adenosine monophosphate hydrolase activity"/>
    <property type="evidence" value="ECO:0007669"/>
    <property type="project" value="TreeGrafter"/>
</dbReference>
<dbReference type="GO" id="GO:0046872">
    <property type="term" value="F:metal ion binding"/>
    <property type="evidence" value="ECO:0007669"/>
    <property type="project" value="UniProtKB-KW"/>
</dbReference>
<gene>
    <name evidence="10" type="ORF">PIBRA_LOCUS9195</name>
</gene>
<keyword evidence="11" id="KW-1185">Reference proteome</keyword>
<proteinExistence type="predicted"/>
<name>A0A9P0TJV2_PIEBR</name>
<evidence type="ECO:0000259" key="9">
    <source>
        <dbReference type="PROSITE" id="PS51084"/>
    </source>
</evidence>
<comment type="caution">
    <text evidence="8">Lacks conserved residue(s) required for the propagation of feature annotation.</text>
</comment>
<keyword evidence="7" id="KW-0539">Nucleus</keyword>
<dbReference type="Proteomes" id="UP001152562">
    <property type="component" value="Unassembled WGS sequence"/>
</dbReference>
<reference evidence="10" key="1">
    <citation type="submission" date="2022-05" db="EMBL/GenBank/DDBJ databases">
        <authorList>
            <person name="Okamura Y."/>
        </authorList>
    </citation>
    <scope>NUCLEOTIDE SEQUENCE</scope>
</reference>
<dbReference type="PANTHER" id="PTHR12486">
    <property type="entry name" value="APRATAXIN-RELATED"/>
    <property type="match status" value="1"/>
</dbReference>
<dbReference type="FunFam" id="3.30.428.10:FF:000004">
    <property type="entry name" value="aprataxin isoform X2"/>
    <property type="match status" value="1"/>
</dbReference>
<dbReference type="Pfam" id="PF11969">
    <property type="entry name" value="DcpS_C"/>
    <property type="match status" value="1"/>
</dbReference>
<dbReference type="PROSITE" id="PS51084">
    <property type="entry name" value="HIT_2"/>
    <property type="match status" value="1"/>
</dbReference>
<dbReference type="GO" id="GO:0003725">
    <property type="term" value="F:double-stranded RNA binding"/>
    <property type="evidence" value="ECO:0007669"/>
    <property type="project" value="TreeGrafter"/>
</dbReference>
<evidence type="ECO:0000256" key="4">
    <source>
        <dbReference type="ARBA" id="ARBA00022833"/>
    </source>
</evidence>
<keyword evidence="2" id="KW-0479">Metal-binding</keyword>
<dbReference type="GO" id="GO:0000012">
    <property type="term" value="P:single strand break repair"/>
    <property type="evidence" value="ECO:0007669"/>
    <property type="project" value="TreeGrafter"/>
</dbReference>
<evidence type="ECO:0000256" key="6">
    <source>
        <dbReference type="ARBA" id="ARBA00023204"/>
    </source>
</evidence>
<sequence length="193" mass="22781">MSKCSKNVSDYVTTKPKQLWSLGLVESMKDPKSIYKENERIVVIRDKYPKAKIHYLVLPREDISSIYKLSKEHIPLIEEFGQIFKEIQKEHADFFLHCGFHAVPSMQRMHMHIISNDMISTCLKTRIHWNSFTTKFFLPYKDVLNKLKEDGLIDKMSPETHKSFMSIPLKCNQCDFEPKTMPQLRQHLLTHVQ</sequence>